<evidence type="ECO:0000313" key="1">
    <source>
        <dbReference type="EMBL" id="KAJ3812284.1"/>
    </source>
</evidence>
<name>A0ACC1U5R6_9AGAR</name>
<keyword evidence="2" id="KW-1185">Reference proteome</keyword>
<organism evidence="1 2">
    <name type="scientific">Lentinula aff. lateritia</name>
    <dbReference type="NCBI Taxonomy" id="2804960"/>
    <lineage>
        <taxon>Eukaryota</taxon>
        <taxon>Fungi</taxon>
        <taxon>Dikarya</taxon>
        <taxon>Basidiomycota</taxon>
        <taxon>Agaricomycotina</taxon>
        <taxon>Agaricomycetes</taxon>
        <taxon>Agaricomycetidae</taxon>
        <taxon>Agaricales</taxon>
        <taxon>Marasmiineae</taxon>
        <taxon>Omphalotaceae</taxon>
        <taxon>Lentinula</taxon>
    </lineage>
</organism>
<reference evidence="1" key="1">
    <citation type="submission" date="2022-09" db="EMBL/GenBank/DDBJ databases">
        <title>A Global Phylogenomic Analysis of the Shiitake Genus Lentinula.</title>
        <authorList>
            <consortium name="DOE Joint Genome Institute"/>
            <person name="Sierra-Patev S."/>
            <person name="Min B."/>
            <person name="Naranjo-Ortiz M."/>
            <person name="Looney B."/>
            <person name="Konkel Z."/>
            <person name="Slot J.C."/>
            <person name="Sakamoto Y."/>
            <person name="Steenwyk J.L."/>
            <person name="Rokas A."/>
            <person name="Carro J."/>
            <person name="Camarero S."/>
            <person name="Ferreira P."/>
            <person name="Molpeceres G."/>
            <person name="Ruiz-Duenas F.J."/>
            <person name="Serrano A."/>
            <person name="Henrissat B."/>
            <person name="Drula E."/>
            <person name="Hughes K.W."/>
            <person name="Mata J.L."/>
            <person name="Ishikawa N.K."/>
            <person name="Vargas-Isla R."/>
            <person name="Ushijima S."/>
            <person name="Smith C.A."/>
            <person name="Ahrendt S."/>
            <person name="Andreopoulos W."/>
            <person name="He G."/>
            <person name="Labutti K."/>
            <person name="Lipzen A."/>
            <person name="Ng V."/>
            <person name="Riley R."/>
            <person name="Sandor L."/>
            <person name="Barry K."/>
            <person name="Martinez A.T."/>
            <person name="Xiao Y."/>
            <person name="Gibbons J.G."/>
            <person name="Terashima K."/>
            <person name="Grigoriev I.V."/>
            <person name="Hibbett D.S."/>
        </authorList>
    </citation>
    <scope>NUCLEOTIDE SEQUENCE</scope>
    <source>
        <strain evidence="1">TMI1499</strain>
    </source>
</reference>
<dbReference type="EMBL" id="MU795028">
    <property type="protein sequence ID" value="KAJ3812284.1"/>
    <property type="molecule type" value="Genomic_DNA"/>
</dbReference>
<comment type="caution">
    <text evidence="1">The sequence shown here is derived from an EMBL/GenBank/DDBJ whole genome shotgun (WGS) entry which is preliminary data.</text>
</comment>
<accession>A0ACC1U5R6</accession>
<protein>
    <submittedName>
        <fullName evidence="1">Uncharacterized protein</fullName>
    </submittedName>
</protein>
<proteinExistence type="predicted"/>
<evidence type="ECO:0000313" key="2">
    <source>
        <dbReference type="Proteomes" id="UP001163835"/>
    </source>
</evidence>
<sequence>MLFNLSFVFARLLSTYLTLVPLLVISVITSPIGPSPSLTPDVPPAPSTPSPPYILSARMDSELTKLNVHPDLLTENPGAMIEDINIWVHVHDARLLIGSTSLGLNDRIKRIREDGVQAPATGTTKNIGTVFFANADVRDQILHIAEASGFKNPKGAIQLVRGRYIRAVVAKMVKLSDPDHATVVCDLENLDQTMMDHGLKKRPKK</sequence>
<dbReference type="Proteomes" id="UP001163835">
    <property type="component" value="Unassembled WGS sequence"/>
</dbReference>
<gene>
    <name evidence="1" type="ORF">F5876DRAFT_74995</name>
</gene>